<organism evidence="2 3">
    <name type="scientific">Paralimibaculum aggregatum</name>
    <dbReference type="NCBI Taxonomy" id="3036245"/>
    <lineage>
        <taxon>Bacteria</taxon>
        <taxon>Pseudomonadati</taxon>
        <taxon>Pseudomonadota</taxon>
        <taxon>Alphaproteobacteria</taxon>
        <taxon>Rhodobacterales</taxon>
        <taxon>Paracoccaceae</taxon>
        <taxon>Paralimibaculum</taxon>
    </lineage>
</organism>
<evidence type="ECO:0000313" key="2">
    <source>
        <dbReference type="EMBL" id="GMG82853.1"/>
    </source>
</evidence>
<dbReference type="PANTHER" id="PTHR43591">
    <property type="entry name" value="METHYLTRANSFERASE"/>
    <property type="match status" value="1"/>
</dbReference>
<gene>
    <name evidence="2" type="ORF">LNKW23_20660</name>
</gene>
<dbReference type="SUPFAM" id="SSF53335">
    <property type="entry name" value="S-adenosyl-L-methionine-dependent methyltransferases"/>
    <property type="match status" value="1"/>
</dbReference>
<proteinExistence type="predicted"/>
<dbReference type="GO" id="GO:0032259">
    <property type="term" value="P:methylation"/>
    <property type="evidence" value="ECO:0007669"/>
    <property type="project" value="UniProtKB-KW"/>
</dbReference>
<keyword evidence="3" id="KW-1185">Reference proteome</keyword>
<dbReference type="InterPro" id="IPR013216">
    <property type="entry name" value="Methyltransf_11"/>
</dbReference>
<reference evidence="2 3" key="1">
    <citation type="submission" date="2023-04" db="EMBL/GenBank/DDBJ databases">
        <title>Marinoamorphus aggregata gen. nov., sp. Nov., isolate from tissue of brittle star Ophioplocus japonicus.</title>
        <authorList>
            <person name="Kawano K."/>
            <person name="Sawayama S."/>
            <person name="Nakagawa S."/>
        </authorList>
    </citation>
    <scope>NUCLEOTIDE SEQUENCE [LARGE SCALE GENOMIC DNA]</scope>
    <source>
        <strain evidence="2 3">NKW23</strain>
    </source>
</reference>
<name>A0ABQ6LPM0_9RHOB</name>
<dbReference type="Proteomes" id="UP001239909">
    <property type="component" value="Unassembled WGS sequence"/>
</dbReference>
<dbReference type="Pfam" id="PF08241">
    <property type="entry name" value="Methyltransf_11"/>
    <property type="match status" value="1"/>
</dbReference>
<dbReference type="RefSeq" id="WP_285671643.1">
    <property type="nucleotide sequence ID" value="NZ_BSYI01000013.1"/>
</dbReference>
<keyword evidence="2" id="KW-0808">Transferase</keyword>
<dbReference type="CDD" id="cd02440">
    <property type="entry name" value="AdoMet_MTases"/>
    <property type="match status" value="1"/>
</dbReference>
<evidence type="ECO:0000313" key="3">
    <source>
        <dbReference type="Proteomes" id="UP001239909"/>
    </source>
</evidence>
<comment type="caution">
    <text evidence="2">The sequence shown here is derived from an EMBL/GenBank/DDBJ whole genome shotgun (WGS) entry which is preliminary data.</text>
</comment>
<dbReference type="GO" id="GO:0008168">
    <property type="term" value="F:methyltransferase activity"/>
    <property type="evidence" value="ECO:0007669"/>
    <property type="project" value="UniProtKB-KW"/>
</dbReference>
<dbReference type="Gene3D" id="3.40.50.150">
    <property type="entry name" value="Vaccinia Virus protein VP39"/>
    <property type="match status" value="1"/>
</dbReference>
<accession>A0ABQ6LPM0</accession>
<feature type="domain" description="Methyltransferase type 11" evidence="1">
    <location>
        <begin position="40"/>
        <end position="134"/>
    </location>
</feature>
<protein>
    <submittedName>
        <fullName evidence="2">Class I SAM-dependent methyltransferase</fullName>
    </submittedName>
</protein>
<sequence length="264" mass="27475">MTERAIWSGDSYDRLMGRWSRRLAPEFLAFAGIEDGAAVLDIGCGTGAVSAALLDIGPGMRVTGLDGSADFLAAAAAGLDDSRAGFVLGDAQALPLADDSQDACVSLLVLNFVPDPVRAVCEMRRVTRTGGRVAAAVWDYGGEMEMLRILWDEAVALDPAAAERHEALMPLCRAGELAALCEGCGLAAVEETALGVTTRFADFEDYWAPFLSGTGPSGSYVAGLPAPAQAALRARLAARLAPAGEDVPIRLAARAWAVRAVVPA</sequence>
<dbReference type="EMBL" id="BSYI01000013">
    <property type="protein sequence ID" value="GMG82853.1"/>
    <property type="molecule type" value="Genomic_DNA"/>
</dbReference>
<evidence type="ECO:0000259" key="1">
    <source>
        <dbReference type="Pfam" id="PF08241"/>
    </source>
</evidence>
<keyword evidence="2" id="KW-0489">Methyltransferase</keyword>
<dbReference type="InterPro" id="IPR029063">
    <property type="entry name" value="SAM-dependent_MTases_sf"/>
</dbReference>